<protein>
    <recommendedName>
        <fullName evidence="5">BFN domain-containing protein</fullName>
    </recommendedName>
</protein>
<dbReference type="OrthoDB" id="41958at2759"/>
<evidence type="ECO:0000256" key="2">
    <source>
        <dbReference type="SAM" id="SignalP"/>
    </source>
</evidence>
<evidence type="ECO:0000313" key="3">
    <source>
        <dbReference type="EMBL" id="GAX20361.1"/>
    </source>
</evidence>
<keyword evidence="1" id="KW-0175">Coiled coil</keyword>
<keyword evidence="4" id="KW-1185">Reference proteome</keyword>
<accession>A0A1Z5K2S6</accession>
<dbReference type="EMBL" id="BDSP01000147">
    <property type="protein sequence ID" value="GAX20361.1"/>
    <property type="molecule type" value="Genomic_DNA"/>
</dbReference>
<gene>
    <name evidence="3" type="ORF">FisN_9Hh073</name>
</gene>
<evidence type="ECO:0008006" key="5">
    <source>
        <dbReference type="Google" id="ProtNLM"/>
    </source>
</evidence>
<feature type="chain" id="PRO_5013029402" description="BFN domain-containing protein" evidence="2">
    <location>
        <begin position="20"/>
        <end position="176"/>
    </location>
</feature>
<feature type="signal peptide" evidence="2">
    <location>
        <begin position="1"/>
        <end position="19"/>
    </location>
</feature>
<dbReference type="AlphaFoldDB" id="A0A1Z5K2S6"/>
<organism evidence="3 4">
    <name type="scientific">Fistulifera solaris</name>
    <name type="common">Oleaginous diatom</name>
    <dbReference type="NCBI Taxonomy" id="1519565"/>
    <lineage>
        <taxon>Eukaryota</taxon>
        <taxon>Sar</taxon>
        <taxon>Stramenopiles</taxon>
        <taxon>Ochrophyta</taxon>
        <taxon>Bacillariophyta</taxon>
        <taxon>Bacillariophyceae</taxon>
        <taxon>Bacillariophycidae</taxon>
        <taxon>Naviculales</taxon>
        <taxon>Naviculaceae</taxon>
        <taxon>Fistulifera</taxon>
    </lineage>
</organism>
<sequence length="176" mass="19517">MRLSFAATLFTLFPAACHGFGTSSSRRTFLSQSSAALIVATTCQQPAHAIPMVTINEFRTILRDSARSIARVEFSGPRQETVIVVLQDGTTFGISDVVDSSVDPRSPLQVQAMCRENDVPVKFTDLEALLQGKGRGKLYTNERVQQANLKEQERLARMAQDEVDRQEALKRMEGQL</sequence>
<dbReference type="InParanoid" id="A0A1Z5K2S6"/>
<comment type="caution">
    <text evidence="3">The sequence shown here is derived from an EMBL/GenBank/DDBJ whole genome shotgun (WGS) entry which is preliminary data.</text>
</comment>
<proteinExistence type="predicted"/>
<keyword evidence="2" id="KW-0732">Signal</keyword>
<dbReference type="Proteomes" id="UP000198406">
    <property type="component" value="Unassembled WGS sequence"/>
</dbReference>
<feature type="coiled-coil region" evidence="1">
    <location>
        <begin position="141"/>
        <end position="169"/>
    </location>
</feature>
<reference evidence="3 4" key="1">
    <citation type="journal article" date="2015" name="Plant Cell">
        <title>Oil accumulation by the oleaginous diatom Fistulifera solaris as revealed by the genome and transcriptome.</title>
        <authorList>
            <person name="Tanaka T."/>
            <person name="Maeda Y."/>
            <person name="Veluchamy A."/>
            <person name="Tanaka M."/>
            <person name="Abida H."/>
            <person name="Marechal E."/>
            <person name="Bowler C."/>
            <person name="Muto M."/>
            <person name="Sunaga Y."/>
            <person name="Tanaka M."/>
            <person name="Yoshino T."/>
            <person name="Taniguchi T."/>
            <person name="Fukuda Y."/>
            <person name="Nemoto M."/>
            <person name="Matsumoto M."/>
            <person name="Wong P.S."/>
            <person name="Aburatani S."/>
            <person name="Fujibuchi W."/>
        </authorList>
    </citation>
    <scope>NUCLEOTIDE SEQUENCE [LARGE SCALE GENOMIC DNA]</scope>
    <source>
        <strain evidence="3 4">JPCC DA0580</strain>
    </source>
</reference>
<name>A0A1Z5K2S6_FISSO</name>
<evidence type="ECO:0000313" key="4">
    <source>
        <dbReference type="Proteomes" id="UP000198406"/>
    </source>
</evidence>
<evidence type="ECO:0000256" key="1">
    <source>
        <dbReference type="SAM" id="Coils"/>
    </source>
</evidence>